<evidence type="ECO:0000256" key="2">
    <source>
        <dbReference type="ARBA" id="ARBA00023012"/>
    </source>
</evidence>
<evidence type="ECO:0000259" key="7">
    <source>
        <dbReference type="PROSITE" id="PS51755"/>
    </source>
</evidence>
<evidence type="ECO:0000256" key="3">
    <source>
        <dbReference type="ARBA" id="ARBA00023015"/>
    </source>
</evidence>
<dbReference type="Gene3D" id="1.10.10.10">
    <property type="entry name" value="Winged helix-like DNA-binding domain superfamily/Winged helix DNA-binding domain"/>
    <property type="match status" value="1"/>
</dbReference>
<dbReference type="RefSeq" id="WP_281845894.1">
    <property type="nucleotide sequence ID" value="NZ_BSCH01000030.1"/>
</dbReference>
<accession>A0A9W6FH12</accession>
<dbReference type="CDD" id="cd00383">
    <property type="entry name" value="trans_reg_C"/>
    <property type="match status" value="1"/>
</dbReference>
<feature type="domain" description="OmpR/PhoB-type" evidence="7">
    <location>
        <begin position="74"/>
        <end position="175"/>
    </location>
</feature>
<protein>
    <recommendedName>
        <fullName evidence="7">OmpR/PhoB-type domain-containing protein</fullName>
    </recommendedName>
</protein>
<evidence type="ECO:0000256" key="4">
    <source>
        <dbReference type="ARBA" id="ARBA00023125"/>
    </source>
</evidence>
<keyword evidence="4 6" id="KW-0238">DNA-binding</keyword>
<dbReference type="GO" id="GO:0005829">
    <property type="term" value="C:cytosol"/>
    <property type="evidence" value="ECO:0007669"/>
    <property type="project" value="TreeGrafter"/>
</dbReference>
<dbReference type="Pfam" id="PF00486">
    <property type="entry name" value="Trans_reg_C"/>
    <property type="match status" value="1"/>
</dbReference>
<reference evidence="8" key="2">
    <citation type="submission" date="2022-11" db="EMBL/GenBank/DDBJ databases">
        <title>Draft genome sequence of Sellimonas catena strain 18CBH55.</title>
        <authorList>
            <person name="Hisatomi A."/>
            <person name="Ohkuma M."/>
            <person name="Sakamoto M."/>
        </authorList>
    </citation>
    <scope>NUCLEOTIDE SEQUENCE</scope>
    <source>
        <strain evidence="8">18CBH55</strain>
    </source>
</reference>
<dbReference type="InterPro" id="IPR001867">
    <property type="entry name" value="OmpR/PhoB-type_DNA-bd"/>
</dbReference>
<organism evidence="8 9">
    <name type="scientific">Sellimonas catena</name>
    <dbReference type="NCBI Taxonomy" id="2994035"/>
    <lineage>
        <taxon>Bacteria</taxon>
        <taxon>Bacillati</taxon>
        <taxon>Bacillota</taxon>
        <taxon>Clostridia</taxon>
        <taxon>Lachnospirales</taxon>
        <taxon>Lachnospiraceae</taxon>
        <taxon>Sellimonas</taxon>
    </lineage>
</organism>
<dbReference type="EMBL" id="BSCH01000030">
    <property type="protein sequence ID" value="GLG91909.1"/>
    <property type="molecule type" value="Genomic_DNA"/>
</dbReference>
<evidence type="ECO:0000256" key="5">
    <source>
        <dbReference type="ARBA" id="ARBA00023163"/>
    </source>
</evidence>
<keyword evidence="2" id="KW-0902">Two-component regulatory system</keyword>
<evidence type="ECO:0000313" key="9">
    <source>
        <dbReference type="Proteomes" id="UP001145094"/>
    </source>
</evidence>
<name>A0A9W6FH12_9FIRM</name>
<proteinExistence type="predicted"/>
<comment type="caution">
    <text evidence="8">The sequence shown here is derived from an EMBL/GenBank/DDBJ whole genome shotgun (WGS) entry which is preliminary data.</text>
</comment>
<evidence type="ECO:0000313" key="8">
    <source>
        <dbReference type="EMBL" id="GLG91909.1"/>
    </source>
</evidence>
<dbReference type="InterPro" id="IPR039420">
    <property type="entry name" value="WalR-like"/>
</dbReference>
<evidence type="ECO:0000256" key="6">
    <source>
        <dbReference type="PROSITE-ProRule" id="PRU01091"/>
    </source>
</evidence>
<dbReference type="PANTHER" id="PTHR48111">
    <property type="entry name" value="REGULATOR OF RPOS"/>
    <property type="match status" value="1"/>
</dbReference>
<dbReference type="AlphaFoldDB" id="A0A9W6FH12"/>
<sequence>MSSLPRITSNSYNCYQSTSRAADNSQDIKNGKKEDNIGRLLVAEFKDNETHPFDEIMEVFRKYPDFPKYEVDYTPTISFPDLKILPDQRKVYCGKREVSLTKKEFNLLCYFVANEGRVLTYEQIYQKIWGNYAQDIENNTIGSHVCKLREKLYKACPERKFEIRCVREVGYCFEAK</sequence>
<dbReference type="GO" id="GO:0000976">
    <property type="term" value="F:transcription cis-regulatory region binding"/>
    <property type="evidence" value="ECO:0007669"/>
    <property type="project" value="TreeGrafter"/>
</dbReference>
<dbReference type="GO" id="GO:0032993">
    <property type="term" value="C:protein-DNA complex"/>
    <property type="evidence" value="ECO:0007669"/>
    <property type="project" value="TreeGrafter"/>
</dbReference>
<feature type="DNA-binding region" description="OmpR/PhoB-type" evidence="6">
    <location>
        <begin position="74"/>
        <end position="175"/>
    </location>
</feature>
<dbReference type="InterPro" id="IPR016032">
    <property type="entry name" value="Sig_transdc_resp-reg_C-effctor"/>
</dbReference>
<keyword evidence="5" id="KW-0804">Transcription</keyword>
<dbReference type="GO" id="GO:0006355">
    <property type="term" value="P:regulation of DNA-templated transcription"/>
    <property type="evidence" value="ECO:0007669"/>
    <property type="project" value="InterPro"/>
</dbReference>
<keyword evidence="3" id="KW-0805">Transcription regulation</keyword>
<reference evidence="8" key="1">
    <citation type="submission" date="2022-11" db="EMBL/GenBank/DDBJ databases">
        <title>Draft genome sequence of Sellimonas catena strain 18CBH55.</title>
        <authorList>
            <person name="Atsushi H."/>
            <person name="Moriya O."/>
            <person name="Mitsuo S."/>
        </authorList>
    </citation>
    <scope>NUCLEOTIDE SEQUENCE</scope>
    <source>
        <strain evidence="8">18CBH55</strain>
    </source>
</reference>
<reference evidence="8" key="3">
    <citation type="journal article" date="2023" name="Int. J. Syst. Evol. Microbiol.">
        <title>Sellimonas catena sp. nov., isolated from human faeces.</title>
        <authorList>
            <person name="Hisatomi A."/>
            <person name="Ohkuma M."/>
            <person name="Sakamoto M."/>
        </authorList>
    </citation>
    <scope>NUCLEOTIDE SEQUENCE</scope>
    <source>
        <strain evidence="8">18CBH55</strain>
    </source>
</reference>
<gene>
    <name evidence="8" type="ORF">Selli2_33360</name>
</gene>
<dbReference type="GO" id="GO:0000156">
    <property type="term" value="F:phosphorelay response regulator activity"/>
    <property type="evidence" value="ECO:0007669"/>
    <property type="project" value="TreeGrafter"/>
</dbReference>
<dbReference type="PANTHER" id="PTHR48111:SF22">
    <property type="entry name" value="REGULATOR OF RPOS"/>
    <property type="match status" value="1"/>
</dbReference>
<dbReference type="PROSITE" id="PS51755">
    <property type="entry name" value="OMPR_PHOB"/>
    <property type="match status" value="1"/>
</dbReference>
<dbReference type="Proteomes" id="UP001145094">
    <property type="component" value="Unassembled WGS sequence"/>
</dbReference>
<dbReference type="SUPFAM" id="SSF46894">
    <property type="entry name" value="C-terminal effector domain of the bipartite response regulators"/>
    <property type="match status" value="1"/>
</dbReference>
<dbReference type="InterPro" id="IPR036388">
    <property type="entry name" value="WH-like_DNA-bd_sf"/>
</dbReference>
<evidence type="ECO:0000256" key="1">
    <source>
        <dbReference type="ARBA" id="ARBA00022553"/>
    </source>
</evidence>
<dbReference type="SMART" id="SM00862">
    <property type="entry name" value="Trans_reg_C"/>
    <property type="match status" value="1"/>
</dbReference>
<keyword evidence="1" id="KW-0597">Phosphoprotein</keyword>